<dbReference type="Proteomes" id="UP001595191">
    <property type="component" value="Unassembled WGS sequence"/>
</dbReference>
<sequence length="119" mass="13416">MNEAVDNYIKRASVGTQPIIIHLRALVQKALPEIVENIKWNAPNFEYGEKNVCSIMAFKKHVNFMFYQGKSLKDPKGVLENIGEKSMMKGIKGITKLSDLPDDKILVALIEEAVRISKN</sequence>
<protein>
    <submittedName>
        <fullName evidence="1">DUF1801 domain-containing protein</fullName>
    </submittedName>
</protein>
<gene>
    <name evidence="1" type="ORF">ACEZ3G_10885</name>
</gene>
<evidence type="ECO:0000313" key="1">
    <source>
        <dbReference type="EMBL" id="MFH6603983.1"/>
    </source>
</evidence>
<accession>A0ACC7LKD8</accession>
<organism evidence="1 2">
    <name type="scientific">Meishania litoralis</name>
    <dbReference type="NCBI Taxonomy" id="3434685"/>
    <lineage>
        <taxon>Bacteria</taxon>
        <taxon>Pseudomonadati</taxon>
        <taxon>Bacteroidota</taxon>
        <taxon>Flavobacteriia</taxon>
        <taxon>Flavobacteriales</taxon>
        <taxon>Flavobacteriaceae</taxon>
        <taxon>Meishania</taxon>
    </lineage>
</organism>
<proteinExistence type="predicted"/>
<keyword evidence="2" id="KW-1185">Reference proteome</keyword>
<reference evidence="1" key="1">
    <citation type="submission" date="2024-09" db="EMBL/GenBank/DDBJ databases">
        <authorList>
            <person name="Liu J."/>
        </authorList>
    </citation>
    <scope>NUCLEOTIDE SEQUENCE</scope>
    <source>
        <strain evidence="1">NBU2967</strain>
    </source>
</reference>
<name>A0ACC7LKD8_9FLAO</name>
<comment type="caution">
    <text evidence="1">The sequence shown here is derived from an EMBL/GenBank/DDBJ whole genome shotgun (WGS) entry which is preliminary data.</text>
</comment>
<evidence type="ECO:0000313" key="2">
    <source>
        <dbReference type="Proteomes" id="UP001595191"/>
    </source>
</evidence>
<dbReference type="EMBL" id="JBHFPV010000002">
    <property type="protein sequence ID" value="MFH6603983.1"/>
    <property type="molecule type" value="Genomic_DNA"/>
</dbReference>